<dbReference type="CDD" id="cd02440">
    <property type="entry name" value="AdoMet_MTases"/>
    <property type="match status" value="1"/>
</dbReference>
<protein>
    <submittedName>
        <fullName evidence="3">Methyltransferase type 11</fullName>
    </submittedName>
</protein>
<sequence length="411" mass="43932">MVAILGYSREQIFAAVKDMYTAVADSPDAHFHFPVGGEACRTLGYPPEQIAALPEAVRQSFAGVGYPFNAQAVRAGDTVLDIGAGAGNDTVIASRIAGSEGHVIALDLTPAMTRKLKAACDQTAVANVSVLQGSAERLPLADGSVDSITSNGALNLVPDKRRAIGEMFRVLRPGGRVQLADVVIRRPVTVDCHEDPRLWVECVVGATVDEDLLTMFRDAGFEDVEVVRELDYFAHSPSAQTREVAASFDARSMELGMSRGDRAPSRLMQWLKRLNPVRWVKSLWRRGFFGLVSLAAAVIVCYGTLAALALLGVLGFGFALDEGLWAGAIALFAVLAAAAITAGARRHRSPGPPILAATGAGVILYALFVDYSLIVELIGFILLSVSALRDLQLRRRVQARVLGLQHAVGMK</sequence>
<dbReference type="GO" id="GO:0015097">
    <property type="term" value="F:mercury ion transmembrane transporter activity"/>
    <property type="evidence" value="ECO:0007669"/>
    <property type="project" value="InterPro"/>
</dbReference>
<feature type="transmembrane region" description="Helical" evidence="1">
    <location>
        <begin position="288"/>
        <end position="318"/>
    </location>
</feature>
<keyword evidence="1" id="KW-0472">Membrane</keyword>
<dbReference type="HOGENOM" id="CLU_672011_0_0_6"/>
<dbReference type="PANTHER" id="PTHR43591">
    <property type="entry name" value="METHYLTRANSFERASE"/>
    <property type="match status" value="1"/>
</dbReference>
<reference evidence="3 4" key="1">
    <citation type="journal article" date="2011" name="Stand. Genomic Sci.">
        <title>Complete genome sequence of 'Thioalkalivibrio sulfidophilus' HL-EbGr7.</title>
        <authorList>
            <person name="Muyzer G."/>
            <person name="Sorokin D.Y."/>
            <person name="Mavromatis K."/>
            <person name="Lapidus A."/>
            <person name="Clum A."/>
            <person name="Ivanova N."/>
            <person name="Pati A."/>
            <person name="d'Haeseleer P."/>
            <person name="Woyke T."/>
            <person name="Kyrpides N.C."/>
        </authorList>
    </citation>
    <scope>NUCLEOTIDE SEQUENCE [LARGE SCALE GENOMIC DNA]</scope>
    <source>
        <strain evidence="3 4">HL-EbGR7</strain>
    </source>
</reference>
<feature type="domain" description="Methyltransferase" evidence="2">
    <location>
        <begin position="76"/>
        <end position="220"/>
    </location>
</feature>
<dbReference type="GO" id="GO:0032259">
    <property type="term" value="P:methylation"/>
    <property type="evidence" value="ECO:0007669"/>
    <property type="project" value="UniProtKB-KW"/>
</dbReference>
<dbReference type="InterPro" id="IPR025714">
    <property type="entry name" value="Methyltranfer_dom"/>
</dbReference>
<dbReference type="eggNOG" id="COG2226">
    <property type="taxonomic scope" value="Bacteria"/>
</dbReference>
<dbReference type="STRING" id="396588.Tgr7_1715"/>
<dbReference type="Pfam" id="PF13847">
    <property type="entry name" value="Methyltransf_31"/>
    <property type="match status" value="1"/>
</dbReference>
<dbReference type="GO" id="GO:0008168">
    <property type="term" value="F:methyltransferase activity"/>
    <property type="evidence" value="ECO:0007669"/>
    <property type="project" value="UniProtKB-KW"/>
</dbReference>
<keyword evidence="3" id="KW-0808">Transferase</keyword>
<keyword evidence="1" id="KW-0812">Transmembrane</keyword>
<dbReference type="InterPro" id="IPR004891">
    <property type="entry name" value="Mercury-R_MerC"/>
</dbReference>
<dbReference type="OrthoDB" id="9772751at2"/>
<dbReference type="GO" id="GO:0016020">
    <property type="term" value="C:membrane"/>
    <property type="evidence" value="ECO:0007669"/>
    <property type="project" value="InterPro"/>
</dbReference>
<evidence type="ECO:0000313" key="4">
    <source>
        <dbReference type="Proteomes" id="UP000002383"/>
    </source>
</evidence>
<feature type="transmembrane region" description="Helical" evidence="1">
    <location>
        <begin position="324"/>
        <end position="344"/>
    </location>
</feature>
<dbReference type="Pfam" id="PF03203">
    <property type="entry name" value="MerC"/>
    <property type="match status" value="1"/>
</dbReference>
<dbReference type="AlphaFoldDB" id="B8GS93"/>
<evidence type="ECO:0000259" key="2">
    <source>
        <dbReference type="Pfam" id="PF13847"/>
    </source>
</evidence>
<dbReference type="InterPro" id="IPR029063">
    <property type="entry name" value="SAM-dependent_MTases_sf"/>
</dbReference>
<dbReference type="Gene3D" id="3.40.50.150">
    <property type="entry name" value="Vaccinia Virus protein VP39"/>
    <property type="match status" value="1"/>
</dbReference>
<dbReference type="KEGG" id="tgr:Tgr7_1715"/>
<evidence type="ECO:0000313" key="3">
    <source>
        <dbReference type="EMBL" id="ACL72797.1"/>
    </source>
</evidence>
<dbReference type="EMBL" id="CP001339">
    <property type="protein sequence ID" value="ACL72797.1"/>
    <property type="molecule type" value="Genomic_DNA"/>
</dbReference>
<keyword evidence="1" id="KW-1133">Transmembrane helix</keyword>
<keyword evidence="3" id="KW-0489">Methyltransferase</keyword>
<feature type="transmembrane region" description="Helical" evidence="1">
    <location>
        <begin position="374"/>
        <end position="391"/>
    </location>
</feature>
<dbReference type="SUPFAM" id="SSF53335">
    <property type="entry name" value="S-adenosyl-L-methionine-dependent methyltransferases"/>
    <property type="match status" value="1"/>
</dbReference>
<gene>
    <name evidence="3" type="ordered locus">Tgr7_1715</name>
</gene>
<accession>B8GS93</accession>
<name>B8GS93_THISH</name>
<evidence type="ECO:0000256" key="1">
    <source>
        <dbReference type="SAM" id="Phobius"/>
    </source>
</evidence>
<proteinExistence type="predicted"/>
<keyword evidence="4" id="KW-1185">Reference proteome</keyword>
<dbReference type="RefSeq" id="WP_012638279.1">
    <property type="nucleotide sequence ID" value="NC_011901.1"/>
</dbReference>
<dbReference type="PANTHER" id="PTHR43591:SF109">
    <property type="entry name" value="METHYLTRANSFERASE TYPE 11 DOMAIN-CONTAINING PROTEIN"/>
    <property type="match status" value="1"/>
</dbReference>
<organism evidence="3 4">
    <name type="scientific">Thioalkalivibrio sulfidiphilus (strain HL-EbGR7)</name>
    <dbReference type="NCBI Taxonomy" id="396588"/>
    <lineage>
        <taxon>Bacteria</taxon>
        <taxon>Pseudomonadati</taxon>
        <taxon>Pseudomonadota</taxon>
        <taxon>Gammaproteobacteria</taxon>
        <taxon>Chromatiales</taxon>
        <taxon>Ectothiorhodospiraceae</taxon>
        <taxon>Thioalkalivibrio</taxon>
    </lineage>
</organism>
<dbReference type="Proteomes" id="UP000002383">
    <property type="component" value="Chromosome"/>
</dbReference>